<proteinExistence type="predicted"/>
<name>A0AAN6QBA3_9PEZI</name>
<evidence type="ECO:0000256" key="1">
    <source>
        <dbReference type="SAM" id="MobiDB-lite"/>
    </source>
</evidence>
<sequence>MIACSSGATIERRSSGPSISLRKGTRFRSGLSLAPSQRNWRGRVAKKPADAPNPHHEPIVQVTGTRLPMRLVPPGQESEAQRYSVRCGRRLFTTALIRAVEAFGGAACMCSVEAASLDPSVTPRCLEHEVNPTTQALLRRQDSKLSTGQLCTDLFEAALRNTISSV</sequence>
<comment type="caution">
    <text evidence="2">The sequence shown here is derived from an EMBL/GenBank/DDBJ whole genome shotgun (WGS) entry which is preliminary data.</text>
</comment>
<dbReference type="Proteomes" id="UP001305647">
    <property type="component" value="Unassembled WGS sequence"/>
</dbReference>
<evidence type="ECO:0000313" key="3">
    <source>
        <dbReference type="Proteomes" id="UP001305647"/>
    </source>
</evidence>
<organism evidence="2 3">
    <name type="scientific">Parathielavia hyrcaniae</name>
    <dbReference type="NCBI Taxonomy" id="113614"/>
    <lineage>
        <taxon>Eukaryota</taxon>
        <taxon>Fungi</taxon>
        <taxon>Dikarya</taxon>
        <taxon>Ascomycota</taxon>
        <taxon>Pezizomycotina</taxon>
        <taxon>Sordariomycetes</taxon>
        <taxon>Sordariomycetidae</taxon>
        <taxon>Sordariales</taxon>
        <taxon>Chaetomiaceae</taxon>
        <taxon>Parathielavia</taxon>
    </lineage>
</organism>
<reference evidence="2" key="1">
    <citation type="journal article" date="2023" name="Mol. Phylogenet. Evol.">
        <title>Genome-scale phylogeny and comparative genomics of the fungal order Sordariales.</title>
        <authorList>
            <person name="Hensen N."/>
            <person name="Bonometti L."/>
            <person name="Westerberg I."/>
            <person name="Brannstrom I.O."/>
            <person name="Guillou S."/>
            <person name="Cros-Aarteil S."/>
            <person name="Calhoun S."/>
            <person name="Haridas S."/>
            <person name="Kuo A."/>
            <person name="Mondo S."/>
            <person name="Pangilinan J."/>
            <person name="Riley R."/>
            <person name="LaButti K."/>
            <person name="Andreopoulos B."/>
            <person name="Lipzen A."/>
            <person name="Chen C."/>
            <person name="Yan M."/>
            <person name="Daum C."/>
            <person name="Ng V."/>
            <person name="Clum A."/>
            <person name="Steindorff A."/>
            <person name="Ohm R.A."/>
            <person name="Martin F."/>
            <person name="Silar P."/>
            <person name="Natvig D.O."/>
            <person name="Lalanne C."/>
            <person name="Gautier V."/>
            <person name="Ament-Velasquez S.L."/>
            <person name="Kruys A."/>
            <person name="Hutchinson M.I."/>
            <person name="Powell A.J."/>
            <person name="Barry K."/>
            <person name="Miller A.N."/>
            <person name="Grigoriev I.V."/>
            <person name="Debuchy R."/>
            <person name="Gladieux P."/>
            <person name="Hiltunen Thoren M."/>
            <person name="Johannesson H."/>
        </authorList>
    </citation>
    <scope>NUCLEOTIDE SEQUENCE</scope>
    <source>
        <strain evidence="2">CBS 757.83</strain>
    </source>
</reference>
<feature type="region of interest" description="Disordered" evidence="1">
    <location>
        <begin position="1"/>
        <end position="21"/>
    </location>
</feature>
<dbReference type="EMBL" id="MU863627">
    <property type="protein sequence ID" value="KAK4104311.1"/>
    <property type="molecule type" value="Genomic_DNA"/>
</dbReference>
<evidence type="ECO:0000313" key="2">
    <source>
        <dbReference type="EMBL" id="KAK4104311.1"/>
    </source>
</evidence>
<gene>
    <name evidence="2" type="ORF">N658DRAFT_250334</name>
</gene>
<keyword evidence="3" id="KW-1185">Reference proteome</keyword>
<reference evidence="2" key="2">
    <citation type="submission" date="2023-05" db="EMBL/GenBank/DDBJ databases">
        <authorList>
            <consortium name="Lawrence Berkeley National Laboratory"/>
            <person name="Steindorff A."/>
            <person name="Hensen N."/>
            <person name="Bonometti L."/>
            <person name="Westerberg I."/>
            <person name="Brannstrom I.O."/>
            <person name="Guillou S."/>
            <person name="Cros-Aarteil S."/>
            <person name="Calhoun S."/>
            <person name="Haridas S."/>
            <person name="Kuo A."/>
            <person name="Mondo S."/>
            <person name="Pangilinan J."/>
            <person name="Riley R."/>
            <person name="Labutti K."/>
            <person name="Andreopoulos B."/>
            <person name="Lipzen A."/>
            <person name="Chen C."/>
            <person name="Yanf M."/>
            <person name="Daum C."/>
            <person name="Ng V."/>
            <person name="Clum A."/>
            <person name="Ohm R."/>
            <person name="Martin F."/>
            <person name="Silar P."/>
            <person name="Natvig D."/>
            <person name="Lalanne C."/>
            <person name="Gautier V."/>
            <person name="Ament-Velasquez S.L."/>
            <person name="Kruys A."/>
            <person name="Hutchinson M.I."/>
            <person name="Powell A.J."/>
            <person name="Barry K."/>
            <person name="Miller A.N."/>
            <person name="Grigoriev I.V."/>
            <person name="Debuchy R."/>
            <person name="Gladieux P."/>
            <person name="Thoren M.H."/>
            <person name="Johannesson H."/>
        </authorList>
    </citation>
    <scope>NUCLEOTIDE SEQUENCE</scope>
    <source>
        <strain evidence="2">CBS 757.83</strain>
    </source>
</reference>
<accession>A0AAN6QBA3</accession>
<protein>
    <submittedName>
        <fullName evidence="2">Uncharacterized protein</fullName>
    </submittedName>
</protein>
<dbReference type="AlphaFoldDB" id="A0AAN6QBA3"/>